<dbReference type="MGI" id="MGI:3646707">
    <property type="gene designation" value="Gm4827"/>
</dbReference>
<organism evidence="2">
    <name type="scientific">Mus musculus</name>
    <name type="common">Mouse</name>
    <dbReference type="NCBI Taxonomy" id="10090"/>
    <lineage>
        <taxon>Eukaryota</taxon>
        <taxon>Metazoa</taxon>
        <taxon>Chordata</taxon>
        <taxon>Craniata</taxon>
        <taxon>Vertebrata</taxon>
        <taxon>Euteleostomi</taxon>
        <taxon>Mammalia</taxon>
        <taxon>Eutheria</taxon>
        <taxon>Euarchontoglires</taxon>
        <taxon>Glires</taxon>
        <taxon>Rodentia</taxon>
        <taxon>Myomorpha</taxon>
        <taxon>Muroidea</taxon>
        <taxon>Muridae</taxon>
        <taxon>Murinae</taxon>
        <taxon>Mus</taxon>
        <taxon>Mus</taxon>
    </lineage>
</organism>
<reference evidence="2" key="4">
    <citation type="journal article" date="2001" name="Nature">
        <title>Functional annotation of a full-length mouse cDNA collection.</title>
        <authorList>
            <consortium name="The RIKEN Genome Exploration Research Group Phase II Team and the FANTOM Consortium"/>
        </authorList>
    </citation>
    <scope>NUCLEOTIDE SEQUENCE</scope>
    <source>
        <strain evidence="2">C57BL/6J</strain>
        <tissue evidence="2">Parthenogenote</tissue>
    </source>
</reference>
<evidence type="ECO:0000313" key="3">
    <source>
        <dbReference type="MGI" id="MGI:3646707"/>
    </source>
</evidence>
<reference evidence="2" key="3">
    <citation type="journal article" date="2000" name="Genome Res.">
        <title>RIKEN integrated sequence analysis (RISA) system--384-format sequencing pipeline with 384 multicapillary sequencer.</title>
        <authorList>
            <person name="Shibata K."/>
            <person name="Itoh M."/>
            <person name="Aizawa K."/>
            <person name="Nagaoka S."/>
            <person name="Sasaki N."/>
            <person name="Carninci P."/>
            <person name="Konno H."/>
            <person name="Akiyama J."/>
            <person name="Nishi K."/>
            <person name="Kitsunai T."/>
            <person name="Tashiro H."/>
            <person name="Itoh M."/>
            <person name="Sumi N."/>
            <person name="Ishii Y."/>
            <person name="Nakamura S."/>
            <person name="Hazama M."/>
            <person name="Nishine T."/>
            <person name="Harada A."/>
            <person name="Yamamoto R."/>
            <person name="Matsumoto H."/>
            <person name="Sakaguchi S."/>
            <person name="Ikegami T."/>
            <person name="Kashiwagi K."/>
            <person name="Fujiwake S."/>
            <person name="Inoue K."/>
            <person name="Togawa Y."/>
            <person name="Izawa M."/>
            <person name="Ohara E."/>
            <person name="Watahiki M."/>
            <person name="Yoneda Y."/>
            <person name="Ishikawa T."/>
            <person name="Ozawa K."/>
            <person name="Tanaka T."/>
            <person name="Matsuura S."/>
            <person name="Kawai J."/>
            <person name="Okazaki Y."/>
            <person name="Muramatsu M."/>
            <person name="Inoue Y."/>
            <person name="Kira A."/>
            <person name="Hayashizaki Y."/>
        </authorList>
    </citation>
    <scope>NUCLEOTIDE SEQUENCE</scope>
    <source>
        <strain evidence="2">C57BL/6J</strain>
        <tissue evidence="2">Parthenogenote</tissue>
    </source>
</reference>
<reference evidence="2" key="7">
    <citation type="journal article" date="2005" name="Science">
        <title>The Transcriptional Landscape of the Mammalian Genome.</title>
        <authorList>
            <consortium name="The FANTOM Consortium"/>
            <consortium name="Riken Genome Exploration Research Group and Genome Science Group (Genome Network Project Core Group)"/>
        </authorList>
    </citation>
    <scope>NUCLEOTIDE SEQUENCE</scope>
    <source>
        <strain evidence="2">C57BL/6J</strain>
        <tissue evidence="2">Parthenogenote</tissue>
    </source>
</reference>
<sequence length="120" mass="13133">MSQEDSFSLSGQVAESQDSCLFKRSPPSRKAASQVAPPQTRTQRSITARGRGEDAARRFLPLYSSLARATSPAWDGTLLKDQPSLRLFSLRRTLGSRAPAVSPNHSLSPIPCSNRPHPKF</sequence>
<protein>
    <submittedName>
        <fullName evidence="2">Uncharacterized protein</fullName>
    </submittedName>
</protein>
<feature type="region of interest" description="Disordered" evidence="1">
    <location>
        <begin position="97"/>
        <end position="120"/>
    </location>
</feature>
<dbReference type="AGR" id="MGI:3646707"/>
<proteinExistence type="evidence at transcript level"/>
<reference evidence="2" key="8">
    <citation type="journal article" date="2005" name="Science">
        <title>Antisense Transcription in the Mammalian Transcriptome.</title>
        <authorList>
            <consortium name="RIKEN Genome Exploration Research Group and Genome Science Group (Genome Network Project Core Group) and the FANTOM Consortium"/>
        </authorList>
    </citation>
    <scope>NUCLEOTIDE SEQUENCE</scope>
    <source>
        <strain evidence="2">C57BL/6J</strain>
        <tissue evidence="2">Parthenogenote</tissue>
    </source>
</reference>
<evidence type="ECO:0000256" key="1">
    <source>
        <dbReference type="SAM" id="MobiDB-lite"/>
    </source>
</evidence>
<feature type="compositionally biased region" description="Polar residues" evidence="1">
    <location>
        <begin position="1"/>
        <end position="19"/>
    </location>
</feature>
<reference evidence="2" key="1">
    <citation type="journal article" date="1999" name="Methods Enzymol.">
        <title>High-efficiency full-length cDNA cloning.</title>
        <authorList>
            <person name="Carninci P."/>
            <person name="Hayashizaki Y."/>
        </authorList>
    </citation>
    <scope>NUCLEOTIDE SEQUENCE</scope>
    <source>
        <strain evidence="2">C57BL/6J</strain>
        <tissue evidence="2">Parthenogenote</tissue>
    </source>
</reference>
<feature type="compositionally biased region" description="Polar residues" evidence="1">
    <location>
        <begin position="36"/>
        <end position="46"/>
    </location>
</feature>
<feature type="region of interest" description="Disordered" evidence="1">
    <location>
        <begin position="1"/>
        <end position="53"/>
    </location>
</feature>
<accession>Q8BRA4</accession>
<reference evidence="2" key="5">
    <citation type="submission" date="2001-07" db="EMBL/GenBank/DDBJ databases">
        <authorList>
            <person name="Adachi J."/>
            <person name="Aizawa K."/>
            <person name="Akimura T."/>
            <person name="Arakawa T."/>
            <person name="Bono H."/>
            <person name="Carninci P."/>
            <person name="Fukuda S."/>
            <person name="Furuno M."/>
            <person name="Hanagaki T."/>
            <person name="Hara A."/>
            <person name="Hashizume W."/>
            <person name="Hayashida K."/>
            <person name="Hayatsu N."/>
            <person name="Hiramoto K."/>
            <person name="Hiraoka T."/>
            <person name="Hirozane T."/>
            <person name="Hori F."/>
            <person name="Imotani K."/>
            <person name="Ishii Y."/>
            <person name="Itoh M."/>
            <person name="Kagawa I."/>
            <person name="Kasukawa T."/>
            <person name="Katoh H."/>
            <person name="Kawai J."/>
            <person name="Kojima Y."/>
            <person name="Kondo S."/>
            <person name="Konno H."/>
            <person name="Kouda M."/>
            <person name="Koya S."/>
            <person name="Kurihara C."/>
            <person name="Matsuyama T."/>
            <person name="Miyazaki A."/>
            <person name="Murata M."/>
            <person name="Nakamura M."/>
            <person name="Nishi K."/>
            <person name="Nomura K."/>
            <person name="Numazaki R."/>
            <person name="Ohno M."/>
            <person name="Ohsato N."/>
            <person name="Okazaki Y."/>
            <person name="Saito R."/>
            <person name="Saitoh H."/>
            <person name="Sakai C."/>
            <person name="Sakai K."/>
            <person name="Sakazume N."/>
            <person name="Sano H."/>
            <person name="Sasaki D."/>
            <person name="Shibata K."/>
            <person name="Shinagawa A."/>
            <person name="Shiraki T."/>
            <person name="Sogabe Y."/>
            <person name="Tagami M."/>
            <person name="Tagawa A."/>
            <person name="Takahashi F."/>
            <person name="Takaku-Akahira S."/>
            <person name="Takeda Y."/>
            <person name="Tanaka T."/>
            <person name="Tomaru A."/>
            <person name="Toya T."/>
            <person name="Yasunishi A."/>
            <person name="Muramatsu M."/>
            <person name="Hayashizaki Y."/>
        </authorList>
    </citation>
    <scope>NUCLEOTIDE SEQUENCE</scope>
    <source>
        <strain evidence="2">C57BL/6J</strain>
        <tissue evidence="2">Parthenogenote</tissue>
    </source>
</reference>
<evidence type="ECO:0000313" key="2">
    <source>
        <dbReference type="EMBL" id="BAC32277.1"/>
    </source>
</evidence>
<gene>
    <name evidence="3" type="primary">Gm4827</name>
    <name evidence="3" type="synonym">EG224180</name>
</gene>
<reference evidence="2" key="2">
    <citation type="journal article" date="2000" name="Genome Res.">
        <title>Normalization and subtraction of cap-trapper-selected cDNAs to prepare full-length cDNA libraries for rapid discovery of new genes.</title>
        <authorList>
            <person name="Carninci P."/>
            <person name="Shibata Y."/>
            <person name="Hayatsu N."/>
            <person name="Sugahara Y."/>
            <person name="Shibata K."/>
            <person name="Itoh M."/>
            <person name="Konno H."/>
            <person name="Okazaki Y."/>
            <person name="Muramatsu M."/>
            <person name="Hayashizaki Y."/>
        </authorList>
    </citation>
    <scope>NUCLEOTIDE SEQUENCE</scope>
    <source>
        <strain evidence="2">C57BL/6J</strain>
        <tissue evidence="2">Parthenogenote</tissue>
    </source>
</reference>
<dbReference type="AlphaFoldDB" id="Q8BRA4"/>
<name>Q8BRA4_MOUSE</name>
<reference evidence="2" key="6">
    <citation type="journal article" date="2002" name="Nature">
        <title>Analysis of the mouse transcriptome based on functional annotation of 60,770 full-length cDNAs.</title>
        <authorList>
            <consortium name="The FANTOM Consortium and the RIKEN Genome Exploration Research Group Phase I and II Team"/>
        </authorList>
    </citation>
    <scope>NUCLEOTIDE SEQUENCE</scope>
    <source>
        <strain evidence="2">C57BL/6J</strain>
        <tissue evidence="2">Parthenogenote</tissue>
    </source>
</reference>
<dbReference type="EMBL" id="AK045242">
    <property type="protein sequence ID" value="BAC32277.1"/>
    <property type="molecule type" value="mRNA"/>
</dbReference>